<evidence type="ECO:0000313" key="3">
    <source>
        <dbReference type="EMBL" id="KIM61402.1"/>
    </source>
</evidence>
<dbReference type="STRING" id="1036808.A0A0C3A937"/>
<dbReference type="EMBL" id="KN822052">
    <property type="protein sequence ID" value="KIM61402.1"/>
    <property type="molecule type" value="Genomic_DNA"/>
</dbReference>
<name>A0A0C3A937_9AGAM</name>
<gene>
    <name evidence="3" type="ORF">SCLCIDRAFT_16142</name>
</gene>
<proteinExistence type="predicted"/>
<evidence type="ECO:0000259" key="1">
    <source>
        <dbReference type="Pfam" id="PF14214"/>
    </source>
</evidence>
<accession>A0A0C3A937</accession>
<sequence length="796" mass="89733">MDAGIRDPWGCLTRQQVYDCLPLGTLPGNIGSWAKLAPAIRRLPSELQVHIRDVAAVKEIDWCKKKPGDFLVLPTKEQHRACIAAFIDAIGNEALSHGVCIVCARELTGSEGQVEDIYNIPNAQHLLEPKCEHDAYDLWQGLNVLRLKIDEKGKGWVCHEWRLPKLALNNNMWLGEPPLVLWKLTFVETLLIARHYARCYVFKLYPKDGSQGYRPSHLQHAMASNIMLYEVNTSTIASMLEGVLLPQSVNMLSSIVAITFIGTQKLPIDWLSHTFRVCRDAVHEVLQWLHEHNILYRDIVISSERLLLLPENKIPQEIEAAMCYEEDGSMVMKEKDGYVMEELPMENVIWSSTVDMHSPGSDVIPLHVLGVTDMDLSKVSSSELMAHALVNFNDGLQEGGYTVRHSMLPINDFGKNTNLSGASNPLAAAFPILFPYGVSRVEAEHETKVSLRDHARWAMQYYNRRFTTHHTFPFVVFTLMQKQEALKDFDQEGLGISLITLNDLKIAEGEEGRKEPISNSRMQALHKHVVATNIVGSDNVPDIHDPIAQVFAGESIDLDQFNSFLGPDSQRHAENIALNPYAAARFFDFIICAMLQTLMGIQCHGSRVTSDMGILGEVTAYFSVVEAQGQGTLHLHMLMWVAGTPDTHLDDLMETDIQKMARNPQLAYTHPPDPWQDGWVEQNHELEWQLVCSQQVHTCSRSTCLKLQKGCLTCKRRVPWPLSNEDYVDVCGNWNPKRMNSYINGYCPSILTTMCCNNDIKINTNGRDMKDIMIPHQQTQGNSIVAIVVIDPIEKP</sequence>
<dbReference type="HOGENOM" id="CLU_001248_6_1_1"/>
<dbReference type="Pfam" id="PF14214">
    <property type="entry name" value="Helitron_like_N"/>
    <property type="match status" value="1"/>
</dbReference>
<dbReference type="Proteomes" id="UP000053989">
    <property type="component" value="Unassembled WGS sequence"/>
</dbReference>
<organism evidence="3 4">
    <name type="scientific">Scleroderma citrinum Foug A</name>
    <dbReference type="NCBI Taxonomy" id="1036808"/>
    <lineage>
        <taxon>Eukaryota</taxon>
        <taxon>Fungi</taxon>
        <taxon>Dikarya</taxon>
        <taxon>Basidiomycota</taxon>
        <taxon>Agaricomycotina</taxon>
        <taxon>Agaricomycetes</taxon>
        <taxon>Agaricomycetidae</taxon>
        <taxon>Boletales</taxon>
        <taxon>Sclerodermatineae</taxon>
        <taxon>Sclerodermataceae</taxon>
        <taxon>Scleroderma</taxon>
    </lineage>
</organism>
<feature type="domain" description="DUF6570" evidence="2">
    <location>
        <begin position="162"/>
        <end position="306"/>
    </location>
</feature>
<reference evidence="3 4" key="1">
    <citation type="submission" date="2014-04" db="EMBL/GenBank/DDBJ databases">
        <authorList>
            <consortium name="DOE Joint Genome Institute"/>
            <person name="Kuo A."/>
            <person name="Kohler A."/>
            <person name="Nagy L.G."/>
            <person name="Floudas D."/>
            <person name="Copeland A."/>
            <person name="Barry K.W."/>
            <person name="Cichocki N."/>
            <person name="Veneault-Fourrey C."/>
            <person name="LaButti K."/>
            <person name="Lindquist E.A."/>
            <person name="Lipzen A."/>
            <person name="Lundell T."/>
            <person name="Morin E."/>
            <person name="Murat C."/>
            <person name="Sun H."/>
            <person name="Tunlid A."/>
            <person name="Henrissat B."/>
            <person name="Grigoriev I.V."/>
            <person name="Hibbett D.S."/>
            <person name="Martin F."/>
            <person name="Nordberg H.P."/>
            <person name="Cantor M.N."/>
            <person name="Hua S.X."/>
        </authorList>
    </citation>
    <scope>NUCLEOTIDE SEQUENCE [LARGE SCALE GENOMIC DNA]</scope>
    <source>
        <strain evidence="3 4">Foug A</strain>
    </source>
</reference>
<dbReference type="OrthoDB" id="2680590at2759"/>
<feature type="domain" description="Helitron helicase-like" evidence="1">
    <location>
        <begin position="544"/>
        <end position="639"/>
    </location>
</feature>
<evidence type="ECO:0000259" key="2">
    <source>
        <dbReference type="Pfam" id="PF20209"/>
    </source>
</evidence>
<keyword evidence="4" id="KW-1185">Reference proteome</keyword>
<dbReference type="InParanoid" id="A0A0C3A937"/>
<dbReference type="InterPro" id="IPR025476">
    <property type="entry name" value="Helitron_helicase-like"/>
</dbReference>
<dbReference type="InterPro" id="IPR046700">
    <property type="entry name" value="DUF6570"/>
</dbReference>
<reference evidence="4" key="2">
    <citation type="submission" date="2015-01" db="EMBL/GenBank/DDBJ databases">
        <title>Evolutionary Origins and Diversification of the Mycorrhizal Mutualists.</title>
        <authorList>
            <consortium name="DOE Joint Genome Institute"/>
            <consortium name="Mycorrhizal Genomics Consortium"/>
            <person name="Kohler A."/>
            <person name="Kuo A."/>
            <person name="Nagy L.G."/>
            <person name="Floudas D."/>
            <person name="Copeland A."/>
            <person name="Barry K.W."/>
            <person name="Cichocki N."/>
            <person name="Veneault-Fourrey C."/>
            <person name="LaButti K."/>
            <person name="Lindquist E.A."/>
            <person name="Lipzen A."/>
            <person name="Lundell T."/>
            <person name="Morin E."/>
            <person name="Murat C."/>
            <person name="Riley R."/>
            <person name="Ohm R."/>
            <person name="Sun H."/>
            <person name="Tunlid A."/>
            <person name="Henrissat B."/>
            <person name="Grigoriev I.V."/>
            <person name="Hibbett D.S."/>
            <person name="Martin F."/>
        </authorList>
    </citation>
    <scope>NUCLEOTIDE SEQUENCE [LARGE SCALE GENOMIC DNA]</scope>
    <source>
        <strain evidence="4">Foug A</strain>
    </source>
</reference>
<evidence type="ECO:0000313" key="4">
    <source>
        <dbReference type="Proteomes" id="UP000053989"/>
    </source>
</evidence>
<protein>
    <submittedName>
        <fullName evidence="3">Uncharacterized protein</fullName>
    </submittedName>
</protein>
<dbReference type="Pfam" id="PF20209">
    <property type="entry name" value="DUF6570"/>
    <property type="match status" value="1"/>
</dbReference>
<dbReference type="AlphaFoldDB" id="A0A0C3A937"/>